<evidence type="ECO:0000256" key="3">
    <source>
        <dbReference type="ARBA" id="ARBA00013253"/>
    </source>
</evidence>
<evidence type="ECO:0000256" key="7">
    <source>
        <dbReference type="ARBA" id="ARBA00022777"/>
    </source>
</evidence>
<dbReference type="PANTHER" id="PTHR43071:SF1">
    <property type="entry name" value="2-AMINO-4-HYDROXY-6-HYDROXYMETHYLDIHYDROPTERIDINE PYROPHOSPHOKINASE"/>
    <property type="match status" value="1"/>
</dbReference>
<sequence>MARAFVALGANLGRPQLQLQRAIELMSLLPQTWLVKASRFYSSTPVGFAEQPDFVNAVVELDTQLPPQALMESLFAIEALLGRMRTFKNAPRTLDLDLLLYDDLVIDRPELTLPHPRMHERAFVLVPLAELDPDVMIPGYGQAAALVPTVARQSLFPL</sequence>
<reference evidence="14" key="1">
    <citation type="submission" date="2022-10" db="EMBL/GenBank/DDBJ databases">
        <title>Chitiniphilus purpureus sp. nov., a novel chitin-degrading bacterium isolated from crawfish pond sediment.</title>
        <authorList>
            <person name="Li K."/>
        </authorList>
    </citation>
    <scope>NUCLEOTIDE SEQUENCE</scope>
    <source>
        <strain evidence="14">CD1</strain>
    </source>
</reference>
<evidence type="ECO:0000313" key="15">
    <source>
        <dbReference type="Proteomes" id="UP001061302"/>
    </source>
</evidence>
<dbReference type="PROSITE" id="PS00794">
    <property type="entry name" value="HPPK"/>
    <property type="match status" value="1"/>
</dbReference>
<evidence type="ECO:0000256" key="4">
    <source>
        <dbReference type="ARBA" id="ARBA00016218"/>
    </source>
</evidence>
<dbReference type="InterPro" id="IPR035907">
    <property type="entry name" value="Hppk_sf"/>
</dbReference>
<comment type="function">
    <text evidence="10">Catalyzes the transfer of pyrophosphate from adenosine triphosphate (ATP) to 6-hydroxymethyl-7,8-dihydropterin, an enzymatic step in folate biosynthesis pathway.</text>
</comment>
<dbReference type="CDD" id="cd00483">
    <property type="entry name" value="HPPK"/>
    <property type="match status" value="1"/>
</dbReference>
<keyword evidence="8" id="KW-0067">ATP-binding</keyword>
<dbReference type="GO" id="GO:0003848">
    <property type="term" value="F:2-amino-4-hydroxy-6-hydroxymethyldihydropteridine diphosphokinase activity"/>
    <property type="evidence" value="ECO:0007669"/>
    <property type="project" value="UniProtKB-EC"/>
</dbReference>
<evidence type="ECO:0000256" key="11">
    <source>
        <dbReference type="ARBA" id="ARBA00029766"/>
    </source>
</evidence>
<dbReference type="Gene3D" id="3.30.70.560">
    <property type="entry name" value="7,8-Dihydro-6-hydroxymethylpterin-pyrophosphokinase HPPK"/>
    <property type="match status" value="1"/>
</dbReference>
<keyword evidence="7" id="KW-0418">Kinase</keyword>
<feature type="domain" description="7,8-dihydro-6-hydroxymethylpterin-pyrophosphokinase" evidence="13">
    <location>
        <begin position="88"/>
        <end position="99"/>
    </location>
</feature>
<accession>A0ABY6DN19</accession>
<proteinExistence type="inferred from homology"/>
<evidence type="ECO:0000256" key="1">
    <source>
        <dbReference type="ARBA" id="ARBA00005051"/>
    </source>
</evidence>
<dbReference type="SUPFAM" id="SSF55083">
    <property type="entry name" value="6-hydroxymethyl-7,8-dihydropterin pyrophosphokinase, HPPK"/>
    <property type="match status" value="1"/>
</dbReference>
<dbReference type="NCBIfam" id="TIGR01498">
    <property type="entry name" value="folK"/>
    <property type="match status" value="1"/>
</dbReference>
<dbReference type="InterPro" id="IPR000550">
    <property type="entry name" value="Hppk"/>
</dbReference>
<evidence type="ECO:0000256" key="2">
    <source>
        <dbReference type="ARBA" id="ARBA00005810"/>
    </source>
</evidence>
<name>A0ABY6DN19_9NEIS</name>
<keyword evidence="5 14" id="KW-0808">Transferase</keyword>
<evidence type="ECO:0000313" key="14">
    <source>
        <dbReference type="EMBL" id="UXY15407.1"/>
    </source>
</evidence>
<evidence type="ECO:0000259" key="13">
    <source>
        <dbReference type="PROSITE" id="PS00794"/>
    </source>
</evidence>
<evidence type="ECO:0000256" key="6">
    <source>
        <dbReference type="ARBA" id="ARBA00022741"/>
    </source>
</evidence>
<comment type="pathway">
    <text evidence="1">Cofactor biosynthesis; tetrahydrofolate biosynthesis; 2-amino-4-hydroxy-6-hydroxymethyl-7,8-dihydropteridine diphosphate from 7,8-dihydroneopterin triphosphate: step 4/4.</text>
</comment>
<evidence type="ECO:0000256" key="8">
    <source>
        <dbReference type="ARBA" id="ARBA00022840"/>
    </source>
</evidence>
<evidence type="ECO:0000256" key="12">
    <source>
        <dbReference type="ARBA" id="ARBA00033413"/>
    </source>
</evidence>
<keyword evidence="9" id="KW-0289">Folate biosynthesis</keyword>
<comment type="similarity">
    <text evidence="2">Belongs to the HPPK family.</text>
</comment>
<dbReference type="RefSeq" id="WP_263124815.1">
    <property type="nucleotide sequence ID" value="NZ_CP106753.1"/>
</dbReference>
<keyword evidence="6" id="KW-0547">Nucleotide-binding</keyword>
<dbReference type="EC" id="2.7.6.3" evidence="3"/>
<organism evidence="14 15">
    <name type="scientific">Chitiniphilus purpureus</name>
    <dbReference type="NCBI Taxonomy" id="2981137"/>
    <lineage>
        <taxon>Bacteria</taxon>
        <taxon>Pseudomonadati</taxon>
        <taxon>Pseudomonadota</taxon>
        <taxon>Betaproteobacteria</taxon>
        <taxon>Neisseriales</taxon>
        <taxon>Chitinibacteraceae</taxon>
        <taxon>Chitiniphilus</taxon>
    </lineage>
</organism>
<dbReference type="EMBL" id="CP106753">
    <property type="protein sequence ID" value="UXY15407.1"/>
    <property type="molecule type" value="Genomic_DNA"/>
</dbReference>
<evidence type="ECO:0000256" key="5">
    <source>
        <dbReference type="ARBA" id="ARBA00022679"/>
    </source>
</evidence>
<evidence type="ECO:0000256" key="10">
    <source>
        <dbReference type="ARBA" id="ARBA00029409"/>
    </source>
</evidence>
<dbReference type="Pfam" id="PF01288">
    <property type="entry name" value="HPPK"/>
    <property type="match status" value="1"/>
</dbReference>
<dbReference type="PANTHER" id="PTHR43071">
    <property type="entry name" value="2-AMINO-4-HYDROXY-6-HYDROXYMETHYLDIHYDROPTERIDINE PYROPHOSPHOKINASE"/>
    <property type="match status" value="1"/>
</dbReference>
<dbReference type="Proteomes" id="UP001061302">
    <property type="component" value="Chromosome"/>
</dbReference>
<protein>
    <recommendedName>
        <fullName evidence="4">2-amino-4-hydroxy-6-hydroxymethyldihydropteridine pyrophosphokinase</fullName>
        <ecNumber evidence="3">2.7.6.3</ecNumber>
    </recommendedName>
    <alternativeName>
        <fullName evidence="11">6-hydroxymethyl-7,8-dihydropterin pyrophosphokinase</fullName>
    </alternativeName>
    <alternativeName>
        <fullName evidence="12">7,8-dihydro-6-hydroxymethylpterin-pyrophosphokinase</fullName>
    </alternativeName>
</protein>
<evidence type="ECO:0000256" key="9">
    <source>
        <dbReference type="ARBA" id="ARBA00022909"/>
    </source>
</evidence>
<keyword evidence="15" id="KW-1185">Reference proteome</keyword>
<gene>
    <name evidence="14" type="primary">folK</name>
    <name evidence="14" type="ORF">N8I74_19180</name>
</gene>